<feature type="compositionally biased region" description="Basic residues" evidence="3">
    <location>
        <begin position="723"/>
        <end position="732"/>
    </location>
</feature>
<organism evidence="5 6">
    <name type="scientific">Phaedon cochleariae</name>
    <name type="common">Mustard beetle</name>
    <dbReference type="NCBI Taxonomy" id="80249"/>
    <lineage>
        <taxon>Eukaryota</taxon>
        <taxon>Metazoa</taxon>
        <taxon>Ecdysozoa</taxon>
        <taxon>Arthropoda</taxon>
        <taxon>Hexapoda</taxon>
        <taxon>Insecta</taxon>
        <taxon>Pterygota</taxon>
        <taxon>Neoptera</taxon>
        <taxon>Endopterygota</taxon>
        <taxon>Coleoptera</taxon>
        <taxon>Polyphaga</taxon>
        <taxon>Cucujiformia</taxon>
        <taxon>Chrysomeloidea</taxon>
        <taxon>Chrysomelidae</taxon>
        <taxon>Chrysomelinae</taxon>
        <taxon>Chrysomelini</taxon>
        <taxon>Phaedon</taxon>
    </lineage>
</organism>
<feature type="region of interest" description="Disordered" evidence="3">
    <location>
        <begin position="594"/>
        <end position="614"/>
    </location>
</feature>
<dbReference type="InterPro" id="IPR057749">
    <property type="entry name" value="WDR47_COR"/>
</dbReference>
<evidence type="ECO:0000313" key="6">
    <source>
        <dbReference type="Proteomes" id="UP001153737"/>
    </source>
</evidence>
<dbReference type="InterPro" id="IPR040067">
    <property type="entry name" value="WDR47"/>
</dbReference>
<dbReference type="PANTHER" id="PTHR19863">
    <property type="entry name" value="NEMITIN (NEURONAL ENRICHED MAP INTERACTING PROTEIN) HOMOLOG"/>
    <property type="match status" value="1"/>
</dbReference>
<dbReference type="InterPro" id="IPR015943">
    <property type="entry name" value="WD40/YVTN_repeat-like_dom_sf"/>
</dbReference>
<keyword evidence="1" id="KW-0853">WD repeat</keyword>
<dbReference type="Pfam" id="PF25602">
    <property type="entry name" value="WDR47_COR"/>
    <property type="match status" value="1"/>
</dbReference>
<feature type="compositionally biased region" description="Polar residues" evidence="3">
    <location>
        <begin position="398"/>
        <end position="425"/>
    </location>
</feature>
<feature type="repeat" description="WD" evidence="1">
    <location>
        <begin position="877"/>
        <end position="907"/>
    </location>
</feature>
<gene>
    <name evidence="5" type="ORF">PHAECO_LOCUS6793</name>
</gene>
<feature type="repeat" description="WD" evidence="1">
    <location>
        <begin position="1061"/>
        <end position="1095"/>
    </location>
</feature>
<feature type="repeat" description="WD" evidence="1">
    <location>
        <begin position="971"/>
        <end position="1011"/>
    </location>
</feature>
<feature type="domain" description="WDR47 cross-over region" evidence="4">
    <location>
        <begin position="196"/>
        <end position="256"/>
    </location>
</feature>
<keyword evidence="6" id="KW-1185">Reference proteome</keyword>
<feature type="coiled-coil region" evidence="2">
    <location>
        <begin position="67"/>
        <end position="146"/>
    </location>
</feature>
<feature type="region of interest" description="Disordered" evidence="3">
    <location>
        <begin position="398"/>
        <end position="438"/>
    </location>
</feature>
<accession>A0A9P0DQQ4</accession>
<evidence type="ECO:0000256" key="3">
    <source>
        <dbReference type="SAM" id="MobiDB-lite"/>
    </source>
</evidence>
<dbReference type="InterPro" id="IPR036322">
    <property type="entry name" value="WD40_repeat_dom_sf"/>
</dbReference>
<protein>
    <recommendedName>
        <fullName evidence="4">WDR47 cross-over region domain-containing protein</fullName>
    </recommendedName>
</protein>
<dbReference type="SMART" id="SM00320">
    <property type="entry name" value="WD40"/>
    <property type="match status" value="6"/>
</dbReference>
<evidence type="ECO:0000313" key="5">
    <source>
        <dbReference type="EMBL" id="CAH1155394.1"/>
    </source>
</evidence>
<dbReference type="Gene3D" id="2.130.10.10">
    <property type="entry name" value="YVTN repeat-like/Quinoprotein amine dehydrogenase"/>
    <property type="match status" value="2"/>
</dbReference>
<evidence type="ECO:0000259" key="4">
    <source>
        <dbReference type="Pfam" id="PF25602"/>
    </source>
</evidence>
<dbReference type="SUPFAM" id="SSF50978">
    <property type="entry name" value="WD40 repeat-like"/>
    <property type="match status" value="1"/>
</dbReference>
<name>A0A9P0DQQ4_PHACE</name>
<feature type="compositionally biased region" description="Basic residues" evidence="3">
    <location>
        <begin position="657"/>
        <end position="668"/>
    </location>
</feature>
<evidence type="ECO:0000256" key="1">
    <source>
        <dbReference type="PROSITE-ProRule" id="PRU00221"/>
    </source>
</evidence>
<feature type="region of interest" description="Disordered" evidence="3">
    <location>
        <begin position="316"/>
        <end position="335"/>
    </location>
</feature>
<feature type="repeat" description="WD" evidence="1">
    <location>
        <begin position="1107"/>
        <end position="1143"/>
    </location>
</feature>
<feature type="compositionally biased region" description="Basic residues" evidence="3">
    <location>
        <begin position="594"/>
        <end position="604"/>
    </location>
</feature>
<dbReference type="Proteomes" id="UP001153737">
    <property type="component" value="Chromosome 2"/>
</dbReference>
<dbReference type="InterPro" id="IPR001680">
    <property type="entry name" value="WD40_rpt"/>
</dbReference>
<sequence length="1143" mass="126634">MSGKCFKCNGDCVLKDNKGELFGYPCDQCKQIVCKNCAGLSASEVRAVVIPTRVMPFYCPHCRVNTISSIARKLNKLEEEIQENSSNFHGKFITLEHRIIKMEQILDSNKLIEQRLSKIEELIESNKSLNHEVSEIKKRVESQTQSQVDSEALFGEIQDRADRSKNLIVYNVEESHSKEFSERIAFDKQQCENVLGVLYEFCVNFCQAKATGITEPQCQDIYFSKLLEGSDGFSDSDLSLLSWLQSVPPETFSVPFEQRTLNMDIERLERPSLETSWTEHILVTPIKPKTFPHSAMPFTRPRSAADAMSRSLMPALEGGGPRDGARRSGPGAAQYHNGSARMMAASTGDILSNGPMTRSRIKSNKLMNTSVDRLFENDQVFLSSSYAEFQQLPSIQEQTSTPKINANYNSNSASLEDKLSTSSLDNKGRESPASSVTLRTPEIRKIPARVSEEVAAAIKRLESLFIDAGTAGSTTGTAGWESHPKHPRVVIKEPAISNKKCDVHDASSRSRSLGNIAHALCHRSPIGVARKKEPDIVFPGEGNMGPRRVSGSLAFPHLPPHKDMEHPSQFFSTLRKGSLDTSSECLRRESAWNKHHVGAQKKRSAQNASSDSLVDSRRTSWSVEHFDDRFIGAHSKTLRKGSLDTSSECLRRESAWNKHHAGAQRKRSAQNASSDSLVDSRRTSWSVEHFDDRFIGAHSKMLRKGSLDTSSECLRRESAWNKHHVSAQKKRSAQNASSDSLVDSRRTSWSVEHFDDRQFLGAHSKTLRKGSLDTSSECLRRKSAWNKYHVGAQKKRSAQKASSDSLVDSRRTSWSVEHFDDRQFLGAHSKPTTLDRDDKVDDSVDGRPRFVAVASLEDVQAVRCADFHPSGRIYARTKHHKGSIYCLAWSPVGDLLATGSNDKTVKLMKFNVDTSNIEGDEIELGMHDGTIRDICFLEDSSNKSSLLISGGAGDCKIYITDCATGTPFQALSGHTGHILTLYTWGGAMFVSGSHDKTVRFWDLRTKGCVNVVTPVTVPGTRQSSPVACLCVDPSGRLLVSGHEDSACVLYDIRGGRGVQSFKPHSADVRSIRFSPSAYYLLSAGYDNKLVLTDLQGDLTLPLPSVVVAQHDDKAISARWHPSEFSFVSTSADKTATLWALPPV</sequence>
<keyword evidence="2" id="KW-0175">Coiled coil</keyword>
<dbReference type="AlphaFoldDB" id="A0A9P0DQQ4"/>
<reference evidence="5" key="1">
    <citation type="submission" date="2022-01" db="EMBL/GenBank/DDBJ databases">
        <authorList>
            <person name="King R."/>
        </authorList>
    </citation>
    <scope>NUCLEOTIDE SEQUENCE</scope>
</reference>
<dbReference type="PROSITE" id="PS50294">
    <property type="entry name" value="WD_REPEATS_REGION"/>
    <property type="match status" value="3"/>
</dbReference>
<dbReference type="PANTHER" id="PTHR19863:SF5">
    <property type="entry name" value="WD REPEAT-CONTAINING PROTEIN 47"/>
    <property type="match status" value="1"/>
</dbReference>
<dbReference type="PROSITE" id="PS50082">
    <property type="entry name" value="WD_REPEATS_2"/>
    <property type="match status" value="4"/>
</dbReference>
<proteinExistence type="predicted"/>
<dbReference type="Pfam" id="PF00400">
    <property type="entry name" value="WD40"/>
    <property type="match status" value="4"/>
</dbReference>
<feature type="region of interest" description="Disordered" evidence="3">
    <location>
        <begin position="723"/>
        <end position="742"/>
    </location>
</feature>
<dbReference type="OrthoDB" id="187712at2759"/>
<dbReference type="CDD" id="cd00200">
    <property type="entry name" value="WD40"/>
    <property type="match status" value="1"/>
</dbReference>
<dbReference type="EMBL" id="OU896708">
    <property type="protein sequence ID" value="CAH1155394.1"/>
    <property type="molecule type" value="Genomic_DNA"/>
</dbReference>
<reference evidence="5" key="2">
    <citation type="submission" date="2022-10" db="EMBL/GenBank/DDBJ databases">
        <authorList>
            <consortium name="ENA_rothamsted_submissions"/>
            <consortium name="culmorum"/>
            <person name="King R."/>
        </authorList>
    </citation>
    <scope>NUCLEOTIDE SEQUENCE</scope>
</reference>
<evidence type="ECO:0000256" key="2">
    <source>
        <dbReference type="SAM" id="Coils"/>
    </source>
</evidence>
<feature type="region of interest" description="Disordered" evidence="3">
    <location>
        <begin position="657"/>
        <end position="678"/>
    </location>
</feature>